<dbReference type="Gene3D" id="3.40.50.2300">
    <property type="match status" value="1"/>
</dbReference>
<organism evidence="17 18">
    <name type="scientific">Kushneria aurantia</name>
    <dbReference type="NCBI Taxonomy" id="504092"/>
    <lineage>
        <taxon>Bacteria</taxon>
        <taxon>Pseudomonadati</taxon>
        <taxon>Pseudomonadota</taxon>
        <taxon>Gammaproteobacteria</taxon>
        <taxon>Oceanospirillales</taxon>
        <taxon>Halomonadaceae</taxon>
        <taxon>Kushneria</taxon>
    </lineage>
</organism>
<keyword evidence="7" id="KW-0902">Two-component regulatory system</keyword>
<evidence type="ECO:0000256" key="3">
    <source>
        <dbReference type="ARBA" id="ARBA00022448"/>
    </source>
</evidence>
<dbReference type="SMART" id="SM00862">
    <property type="entry name" value="Trans_reg_C"/>
    <property type="match status" value="1"/>
</dbReference>
<keyword evidence="11" id="KW-0804">Transcription</keyword>
<evidence type="ECO:0000259" key="16">
    <source>
        <dbReference type="PROSITE" id="PS51755"/>
    </source>
</evidence>
<dbReference type="InterPro" id="IPR011879">
    <property type="entry name" value="Sig_transdc_resp-reg_PhoB"/>
</dbReference>
<dbReference type="CDD" id="cd17618">
    <property type="entry name" value="REC_OmpR_PhoB"/>
    <property type="match status" value="1"/>
</dbReference>
<evidence type="ECO:0000256" key="9">
    <source>
        <dbReference type="ARBA" id="ARBA00023125"/>
    </source>
</evidence>
<evidence type="ECO:0000259" key="15">
    <source>
        <dbReference type="PROSITE" id="PS50110"/>
    </source>
</evidence>
<dbReference type="EMBL" id="JBHLVX010000013">
    <property type="protein sequence ID" value="MFC0267178.1"/>
    <property type="molecule type" value="Genomic_DNA"/>
</dbReference>
<dbReference type="Pfam" id="PF00072">
    <property type="entry name" value="Response_reg"/>
    <property type="match status" value="1"/>
</dbReference>
<dbReference type="CDD" id="cd00383">
    <property type="entry name" value="trans_reg_C"/>
    <property type="match status" value="1"/>
</dbReference>
<evidence type="ECO:0000256" key="8">
    <source>
        <dbReference type="ARBA" id="ARBA00023015"/>
    </source>
</evidence>
<evidence type="ECO:0000256" key="10">
    <source>
        <dbReference type="ARBA" id="ARBA00023159"/>
    </source>
</evidence>
<dbReference type="PROSITE" id="PS51755">
    <property type="entry name" value="OMPR_PHOB"/>
    <property type="match status" value="1"/>
</dbReference>
<evidence type="ECO:0000256" key="2">
    <source>
        <dbReference type="ARBA" id="ARBA00013332"/>
    </source>
</evidence>
<dbReference type="Gene3D" id="1.10.10.10">
    <property type="entry name" value="Winged helix-like DNA-binding domain superfamily/Winged helix DNA-binding domain"/>
    <property type="match status" value="1"/>
</dbReference>
<dbReference type="InterPro" id="IPR001789">
    <property type="entry name" value="Sig_transdc_resp-reg_receiver"/>
</dbReference>
<keyword evidence="4" id="KW-0963">Cytoplasm</keyword>
<keyword evidence="5 13" id="KW-0597">Phosphoprotein</keyword>
<keyword evidence="9 14" id="KW-0238">DNA-binding</keyword>
<evidence type="ECO:0000256" key="12">
    <source>
        <dbReference type="ARBA" id="ARBA00024735"/>
    </source>
</evidence>
<dbReference type="SUPFAM" id="SSF52172">
    <property type="entry name" value="CheY-like"/>
    <property type="match status" value="1"/>
</dbReference>
<dbReference type="PANTHER" id="PTHR48111:SF40">
    <property type="entry name" value="PHOSPHATE REGULON TRANSCRIPTIONAL REGULATORY PROTEIN PHOB"/>
    <property type="match status" value="1"/>
</dbReference>
<evidence type="ECO:0000313" key="17">
    <source>
        <dbReference type="EMBL" id="MFC0267178.1"/>
    </source>
</evidence>
<proteinExistence type="predicted"/>
<feature type="DNA-binding region" description="OmpR/PhoB-type" evidence="14">
    <location>
        <begin position="129"/>
        <end position="226"/>
    </location>
</feature>
<dbReference type="Proteomes" id="UP001589814">
    <property type="component" value="Unassembled WGS sequence"/>
</dbReference>
<dbReference type="InterPro" id="IPR039420">
    <property type="entry name" value="WalR-like"/>
</dbReference>
<dbReference type="InterPro" id="IPR011006">
    <property type="entry name" value="CheY-like_superfamily"/>
</dbReference>
<feature type="modified residue" description="4-aspartylphosphate" evidence="13">
    <location>
        <position position="53"/>
    </location>
</feature>
<protein>
    <recommendedName>
        <fullName evidence="2">Phosphate regulon transcriptional regulatory protein PhoB</fullName>
    </recommendedName>
</protein>
<accession>A0ABV6G110</accession>
<gene>
    <name evidence="17" type="primary">phoB</name>
    <name evidence="17" type="ORF">ACFFHW_04030</name>
</gene>
<reference evidence="17 18" key="1">
    <citation type="submission" date="2024-09" db="EMBL/GenBank/DDBJ databases">
        <authorList>
            <person name="Sun Q."/>
            <person name="Mori K."/>
        </authorList>
    </citation>
    <scope>NUCLEOTIDE SEQUENCE [LARGE SCALE GENOMIC DNA]</scope>
    <source>
        <strain evidence="17 18">CCM 7415</strain>
    </source>
</reference>
<evidence type="ECO:0000256" key="13">
    <source>
        <dbReference type="PROSITE-ProRule" id="PRU00169"/>
    </source>
</evidence>
<dbReference type="Gene3D" id="6.10.250.690">
    <property type="match status" value="1"/>
</dbReference>
<keyword evidence="6" id="KW-0592">Phosphate transport</keyword>
<sequence>MSRTILIVDDEAPIREMIAMALEMADFRILEAEDAQSAHARVVDERPDLILLDWMLPGVSGIDLARRLKRESTTRDIPIILLTARTEEDNKVQGLESGADDYITKPFSPRELIARLKAVLRRTTPVGVEEQVEVNGLQLDPVSHRVSIDGKPLEIGPTEYRLLQFFMTHQERAYTRTQLLDQVWGGNVYVEERTVDVHIRRLRKVLGEPHQHLVQTVRGTGYRFSARQ</sequence>
<evidence type="ECO:0000256" key="11">
    <source>
        <dbReference type="ARBA" id="ARBA00023163"/>
    </source>
</evidence>
<evidence type="ECO:0000256" key="4">
    <source>
        <dbReference type="ARBA" id="ARBA00022490"/>
    </source>
</evidence>
<keyword evidence="10" id="KW-0010">Activator</keyword>
<dbReference type="PANTHER" id="PTHR48111">
    <property type="entry name" value="REGULATOR OF RPOS"/>
    <property type="match status" value="1"/>
</dbReference>
<evidence type="ECO:0000256" key="5">
    <source>
        <dbReference type="ARBA" id="ARBA00022553"/>
    </source>
</evidence>
<dbReference type="InterPro" id="IPR001867">
    <property type="entry name" value="OmpR/PhoB-type_DNA-bd"/>
</dbReference>
<evidence type="ECO:0000256" key="1">
    <source>
        <dbReference type="ARBA" id="ARBA00004496"/>
    </source>
</evidence>
<comment type="function">
    <text evidence="12">This protein is a positive regulator for the phosphate regulon. Transcription of this operon is positively regulated by PhoB and PhoR when phosphate is limited.</text>
</comment>
<dbReference type="NCBIfam" id="TIGR02154">
    <property type="entry name" value="PhoB"/>
    <property type="match status" value="1"/>
</dbReference>
<keyword evidence="18" id="KW-1185">Reference proteome</keyword>
<comment type="subcellular location">
    <subcellularLocation>
        <location evidence="1">Cytoplasm</location>
    </subcellularLocation>
</comment>
<dbReference type="Pfam" id="PF00486">
    <property type="entry name" value="Trans_reg_C"/>
    <property type="match status" value="1"/>
</dbReference>
<keyword evidence="3" id="KW-0813">Transport</keyword>
<evidence type="ECO:0000256" key="7">
    <source>
        <dbReference type="ARBA" id="ARBA00023012"/>
    </source>
</evidence>
<feature type="domain" description="OmpR/PhoB-type" evidence="16">
    <location>
        <begin position="129"/>
        <end position="226"/>
    </location>
</feature>
<name>A0ABV6G110_9GAMM</name>
<evidence type="ECO:0000256" key="14">
    <source>
        <dbReference type="PROSITE-ProRule" id="PRU01091"/>
    </source>
</evidence>
<dbReference type="SMART" id="SM00448">
    <property type="entry name" value="REC"/>
    <property type="match status" value="1"/>
</dbReference>
<evidence type="ECO:0000256" key="6">
    <source>
        <dbReference type="ARBA" id="ARBA00022592"/>
    </source>
</evidence>
<dbReference type="PROSITE" id="PS50110">
    <property type="entry name" value="RESPONSE_REGULATORY"/>
    <property type="match status" value="1"/>
</dbReference>
<comment type="caution">
    <text evidence="17">The sequence shown here is derived from an EMBL/GenBank/DDBJ whole genome shotgun (WGS) entry which is preliminary data.</text>
</comment>
<evidence type="ECO:0000313" key="18">
    <source>
        <dbReference type="Proteomes" id="UP001589814"/>
    </source>
</evidence>
<dbReference type="InterPro" id="IPR036388">
    <property type="entry name" value="WH-like_DNA-bd_sf"/>
</dbReference>
<keyword evidence="8" id="KW-0805">Transcription regulation</keyword>
<feature type="domain" description="Response regulatory" evidence="15">
    <location>
        <begin position="4"/>
        <end position="120"/>
    </location>
</feature>
<dbReference type="RefSeq" id="WP_019950025.1">
    <property type="nucleotide sequence ID" value="NZ_JBHLVX010000013.1"/>
</dbReference>